<evidence type="ECO:0000313" key="4">
    <source>
        <dbReference type="EMBL" id="PKQ43757.1"/>
    </source>
</evidence>
<evidence type="ECO:0000313" key="5">
    <source>
        <dbReference type="Proteomes" id="UP000233435"/>
    </source>
</evidence>
<feature type="transmembrane region" description="Helical" evidence="1">
    <location>
        <begin position="268"/>
        <end position="286"/>
    </location>
</feature>
<keyword evidence="5" id="KW-1185">Reference proteome</keyword>
<protein>
    <submittedName>
        <fullName evidence="4">BlaR1 peptidase M56 family protein</fullName>
    </submittedName>
</protein>
<feature type="transmembrane region" description="Helical" evidence="1">
    <location>
        <begin position="130"/>
        <end position="152"/>
    </location>
</feature>
<keyword evidence="1" id="KW-0812">Transmembrane</keyword>
<dbReference type="SUPFAM" id="SSF74653">
    <property type="entry name" value="TolA/TonB C-terminal domain"/>
    <property type="match status" value="1"/>
</dbReference>
<dbReference type="InterPro" id="IPR052173">
    <property type="entry name" value="Beta-lactam_resp_regulator"/>
</dbReference>
<proteinExistence type="predicted"/>
<dbReference type="InterPro" id="IPR008756">
    <property type="entry name" value="Peptidase_M56"/>
</dbReference>
<feature type="transmembrane region" description="Helical" evidence="1">
    <location>
        <begin position="99"/>
        <end position="123"/>
    </location>
</feature>
<dbReference type="Proteomes" id="UP000233435">
    <property type="component" value="Unassembled WGS sequence"/>
</dbReference>
<dbReference type="AlphaFoldDB" id="A0A2N3HFJ9"/>
<dbReference type="Pfam" id="PF05569">
    <property type="entry name" value="Peptidase_M56"/>
    <property type="match status" value="1"/>
</dbReference>
<feature type="transmembrane region" description="Helical" evidence="1">
    <location>
        <begin position="6"/>
        <end position="22"/>
    </location>
</feature>
<dbReference type="PANTHER" id="PTHR34978:SF3">
    <property type="entry name" value="SLR0241 PROTEIN"/>
    <property type="match status" value="1"/>
</dbReference>
<dbReference type="InterPro" id="IPR037682">
    <property type="entry name" value="TonB_C"/>
</dbReference>
<feature type="transmembrane region" description="Helical" evidence="1">
    <location>
        <begin position="34"/>
        <end position="51"/>
    </location>
</feature>
<evidence type="ECO:0000259" key="3">
    <source>
        <dbReference type="Pfam" id="PF05569"/>
    </source>
</evidence>
<dbReference type="RefSeq" id="WP_106661174.1">
    <property type="nucleotide sequence ID" value="NZ_PJEO01000056.1"/>
</dbReference>
<sequence length="490" mass="56375">MIAYFIQVAAFQLVFLMIYDAFLKKETFFNWNRIYLLATALLSVVIPFIRLEVLKNTLPQQYIINLPEVIIGNAPTNQNAIQLETVVIESRPFWTWENILYVGIIIATLLFVFKIVKVILMLIKNPKSRFGNLLIINLLNSNAAFSFFHYIFLGERLNDNDKNAILKHEMVHVREKHTFDLLFFEAMRILFWFNPLVYMYQNRIMALHEFIADQEAVKHLDKSHYYQNLLSQVFQTQNISFINPFFHQSLIKKRIVMLQKSKSKQVKLFKYALLIPIVFGMLVYTSCAKDEVNKLPQESSLSISEQIETLKATMNAKDGQLTDEEKQSLLKLLENVNFAKDKDSPWKVSVATNVSEGEVVDGQVEVPFAVIENVPTYPGCEKGNNEQKKKCMSEKIQEFVGKKFNTDLASDLGLSGRQRITVMFKIDTEGNIVSVQSRAPHPALEEEATRVIKLLPKMQPGKQRGKPVIVPYSLPIVFVVQGDEPELEKK</sequence>
<feature type="domain" description="Peptidase M56" evidence="3">
    <location>
        <begin position="155"/>
        <end position="258"/>
    </location>
</feature>
<keyword evidence="1" id="KW-1133">Transmembrane helix</keyword>
<name>A0A2N3HFJ9_9FLAO</name>
<dbReference type="GO" id="GO:0055085">
    <property type="term" value="P:transmembrane transport"/>
    <property type="evidence" value="ECO:0007669"/>
    <property type="project" value="InterPro"/>
</dbReference>
<accession>A0A2N3HFJ9</accession>
<dbReference type="OrthoDB" id="1522859at2"/>
<comment type="caution">
    <text evidence="4">The sequence shown here is derived from an EMBL/GenBank/DDBJ whole genome shotgun (WGS) entry which is preliminary data.</text>
</comment>
<keyword evidence="1" id="KW-0472">Membrane</keyword>
<evidence type="ECO:0000259" key="2">
    <source>
        <dbReference type="Pfam" id="PF03544"/>
    </source>
</evidence>
<dbReference type="PANTHER" id="PTHR34978">
    <property type="entry name" value="POSSIBLE SENSOR-TRANSDUCER PROTEIN BLAR"/>
    <property type="match status" value="1"/>
</dbReference>
<gene>
    <name evidence="4" type="ORF">CSW08_17345</name>
</gene>
<evidence type="ECO:0000256" key="1">
    <source>
        <dbReference type="SAM" id="Phobius"/>
    </source>
</evidence>
<feature type="transmembrane region" description="Helical" evidence="1">
    <location>
        <begin position="181"/>
        <end position="200"/>
    </location>
</feature>
<dbReference type="EMBL" id="PJEO01000056">
    <property type="protein sequence ID" value="PKQ43757.1"/>
    <property type="molecule type" value="Genomic_DNA"/>
</dbReference>
<feature type="domain" description="TonB C-terminal" evidence="2">
    <location>
        <begin position="419"/>
        <end position="479"/>
    </location>
</feature>
<dbReference type="Gene3D" id="3.30.1150.10">
    <property type="match status" value="1"/>
</dbReference>
<organism evidence="4 5">
    <name type="scientific">Confluentibacter flavum</name>
    <dbReference type="NCBI Taxonomy" id="1909700"/>
    <lineage>
        <taxon>Bacteria</taxon>
        <taxon>Pseudomonadati</taxon>
        <taxon>Bacteroidota</taxon>
        <taxon>Flavobacteriia</taxon>
        <taxon>Flavobacteriales</taxon>
        <taxon>Flavobacteriaceae</taxon>
        <taxon>Confluentibacter</taxon>
    </lineage>
</organism>
<reference evidence="4 5" key="1">
    <citation type="submission" date="2017-12" db="EMBL/GenBank/DDBJ databases">
        <title>Confluentibacter flavum sp. nov., isolated from the saline lake.</title>
        <authorList>
            <person name="Yu L."/>
        </authorList>
    </citation>
    <scope>NUCLEOTIDE SEQUENCE [LARGE SCALE GENOMIC DNA]</scope>
    <source>
        <strain evidence="4 5">3B</strain>
    </source>
</reference>
<dbReference type="Pfam" id="PF03544">
    <property type="entry name" value="TonB_C"/>
    <property type="match status" value="1"/>
</dbReference>
<dbReference type="CDD" id="cd07341">
    <property type="entry name" value="M56_BlaR1_MecR1_like"/>
    <property type="match status" value="1"/>
</dbReference>